<dbReference type="Gene3D" id="3.40.720.10">
    <property type="entry name" value="Alkaline Phosphatase, subunit A"/>
    <property type="match status" value="1"/>
</dbReference>
<protein>
    <submittedName>
        <fullName evidence="1">Alkaline phosphatase family protein</fullName>
    </submittedName>
</protein>
<organism evidence="1 2">
    <name type="scientific">Paramicrobacterium chengjingii</name>
    <dbReference type="NCBI Taxonomy" id="2769067"/>
    <lineage>
        <taxon>Bacteria</taxon>
        <taxon>Bacillati</taxon>
        <taxon>Actinomycetota</taxon>
        <taxon>Actinomycetes</taxon>
        <taxon>Micrococcales</taxon>
        <taxon>Microbacteriaceae</taxon>
        <taxon>Paramicrobacterium</taxon>
    </lineage>
</organism>
<proteinExistence type="predicted"/>
<evidence type="ECO:0000313" key="1">
    <source>
        <dbReference type="EMBL" id="QPZ40040.1"/>
    </source>
</evidence>
<accession>A0ABX6YMW0</accession>
<keyword evidence="2" id="KW-1185">Reference proteome</keyword>
<sequence length="376" mass="40451">MTTMLPTEGSQARSLAALAHEFLATMQGGHGALGLTPVTSAVLVVVDGLGTSNLAERSGHARVLSANRGRSLRSPIPSTTAASLPTILTGRLPGEHGMVGYKVRDPRTQRLVNQLTGWDSIDDPDAWQRSRTVFEQMRTINAGAVAVGPAKFAGSGFTQAVLRGSRYVPADGIAERVDAAAEIVRQKGPQFVYLYIPELDKIAHKHGWRSDKWLAALEIVDAELSRLHSLVDARQTGVVVTADHGVVDVPSHDQLLYDAIPGLRDDIENVGGEPRFLQLYTSDSRAAEVAARWRDAYGDVALIATRAEAIAAGWYGAVAPEVSPRIGDVLVAARTRVAFYDSSPNSVTSRKMIGQHGSLSDDERYTPFIRLGAWAI</sequence>
<dbReference type="EMBL" id="CP061169">
    <property type="protein sequence ID" value="QPZ40040.1"/>
    <property type="molecule type" value="Genomic_DNA"/>
</dbReference>
<dbReference type="InterPro" id="IPR017850">
    <property type="entry name" value="Alkaline_phosphatase_core_sf"/>
</dbReference>
<dbReference type="InterPro" id="IPR002591">
    <property type="entry name" value="Phosphodiest/P_Trfase"/>
</dbReference>
<gene>
    <name evidence="1" type="ORF">HCR76_08540</name>
</gene>
<dbReference type="PANTHER" id="PTHR10151">
    <property type="entry name" value="ECTONUCLEOTIDE PYROPHOSPHATASE/PHOSPHODIESTERASE"/>
    <property type="match status" value="1"/>
</dbReference>
<dbReference type="PANTHER" id="PTHR10151:SF120">
    <property type="entry name" value="BIS(5'-ADENOSYL)-TRIPHOSPHATASE"/>
    <property type="match status" value="1"/>
</dbReference>
<reference evidence="1 2" key="1">
    <citation type="submission" date="2020-12" db="EMBL/GenBank/DDBJ databases">
        <title>Microbacterium sp. HY060.</title>
        <authorList>
            <person name="Zhou J."/>
        </authorList>
    </citation>
    <scope>NUCLEOTIDE SEQUENCE [LARGE SCALE GENOMIC DNA]</scope>
    <source>
        <strain evidence="1 2">HY60</strain>
    </source>
</reference>
<dbReference type="RefSeq" id="WP_166989995.1">
    <property type="nucleotide sequence ID" value="NZ_CP061169.1"/>
</dbReference>
<name>A0ABX6YMW0_9MICO</name>
<dbReference type="SUPFAM" id="SSF53649">
    <property type="entry name" value="Alkaline phosphatase-like"/>
    <property type="match status" value="1"/>
</dbReference>
<dbReference type="Proteomes" id="UP000662814">
    <property type="component" value="Chromosome"/>
</dbReference>
<evidence type="ECO:0000313" key="2">
    <source>
        <dbReference type="Proteomes" id="UP000662814"/>
    </source>
</evidence>
<dbReference type="Pfam" id="PF01663">
    <property type="entry name" value="Phosphodiest"/>
    <property type="match status" value="1"/>
</dbReference>